<feature type="domain" description="Thioredoxin" evidence="11">
    <location>
        <begin position="143"/>
        <end position="308"/>
    </location>
</feature>
<feature type="binding site" evidence="9">
    <location>
        <position position="272"/>
    </location>
    <ligand>
        <name>Cu cation</name>
        <dbReference type="ChEBI" id="CHEBI:23378"/>
    </ligand>
</feature>
<keyword evidence="4 8" id="KW-0999">Mitochondrion inner membrane</keyword>
<accession>A0A6F9DS05</accession>
<keyword evidence="5 8" id="KW-0186">Copper</keyword>
<dbReference type="Pfam" id="PF02630">
    <property type="entry name" value="SCO1-SenC"/>
    <property type="match status" value="1"/>
</dbReference>
<comment type="similarity">
    <text evidence="2 8">Belongs to the SCO1/2 family.</text>
</comment>
<reference evidence="12" key="1">
    <citation type="submission" date="2020-04" db="EMBL/GenBank/DDBJ databases">
        <authorList>
            <person name="Neveu A P."/>
        </authorList>
    </citation>
    <scope>NUCLEOTIDE SEQUENCE</scope>
    <source>
        <tissue evidence="12">Whole embryo</tissue>
    </source>
</reference>
<evidence type="ECO:0000256" key="3">
    <source>
        <dbReference type="ARBA" id="ARBA00022723"/>
    </source>
</evidence>
<evidence type="ECO:0000256" key="1">
    <source>
        <dbReference type="ARBA" id="ARBA00004273"/>
    </source>
</evidence>
<comment type="subunit">
    <text evidence="8">Homodimer.</text>
</comment>
<dbReference type="AlphaFoldDB" id="A0A6F9DS05"/>
<dbReference type="PANTHER" id="PTHR12151:SF2">
    <property type="entry name" value="PROTEIN SCO2 HOMOLOG, MITOCHONDRIAL"/>
    <property type="match status" value="1"/>
</dbReference>
<evidence type="ECO:0000256" key="9">
    <source>
        <dbReference type="PIRSR" id="PIRSR037736-1"/>
    </source>
</evidence>
<dbReference type="InterPro" id="IPR036249">
    <property type="entry name" value="Thioredoxin-like_sf"/>
</dbReference>
<comment type="subcellular location">
    <subcellularLocation>
        <location evidence="1 8">Mitochondrion inner membrane</location>
    </subcellularLocation>
</comment>
<keyword evidence="10" id="KW-1015">Disulfide bond</keyword>
<dbReference type="Gene3D" id="3.40.30.10">
    <property type="entry name" value="Glutaredoxin"/>
    <property type="match status" value="1"/>
</dbReference>
<dbReference type="InterPro" id="IPR017276">
    <property type="entry name" value="Synth_of_cyt-c-oxidase_Sco1/2"/>
</dbReference>
<name>A0A6F9DS05_9ASCI</name>
<dbReference type="FunFam" id="3.40.30.10:FF:000013">
    <property type="entry name" value="Blast:Protein SCO1 homolog, mitochondrial"/>
    <property type="match status" value="1"/>
</dbReference>
<evidence type="ECO:0000313" key="12">
    <source>
        <dbReference type="EMBL" id="CAB3265899.1"/>
    </source>
</evidence>
<dbReference type="PROSITE" id="PS51352">
    <property type="entry name" value="THIOREDOXIN_2"/>
    <property type="match status" value="1"/>
</dbReference>
<evidence type="ECO:0000256" key="6">
    <source>
        <dbReference type="ARBA" id="ARBA00023128"/>
    </source>
</evidence>
<dbReference type="PANTHER" id="PTHR12151">
    <property type="entry name" value="ELECTRON TRANSPORT PROTIN SCO1/SENC FAMILY MEMBER"/>
    <property type="match status" value="1"/>
</dbReference>
<feature type="disulfide bond" description="Redox-active" evidence="10">
    <location>
        <begin position="181"/>
        <end position="185"/>
    </location>
</feature>
<evidence type="ECO:0000256" key="4">
    <source>
        <dbReference type="ARBA" id="ARBA00022792"/>
    </source>
</evidence>
<dbReference type="InterPro" id="IPR013766">
    <property type="entry name" value="Thioredoxin_domain"/>
</dbReference>
<keyword evidence="7" id="KW-0472">Membrane</keyword>
<dbReference type="GO" id="GO:0016531">
    <property type="term" value="F:copper chaperone activity"/>
    <property type="evidence" value="ECO:0007669"/>
    <property type="project" value="InterPro"/>
</dbReference>
<evidence type="ECO:0000256" key="7">
    <source>
        <dbReference type="ARBA" id="ARBA00023136"/>
    </source>
</evidence>
<dbReference type="GO" id="GO:0005507">
    <property type="term" value="F:copper ion binding"/>
    <property type="evidence" value="ECO:0007669"/>
    <property type="project" value="InterPro"/>
</dbReference>
<evidence type="ECO:0000256" key="8">
    <source>
        <dbReference type="PIRNR" id="PIRNR037736"/>
    </source>
</evidence>
<dbReference type="GO" id="GO:0006878">
    <property type="term" value="P:intracellular copper ion homeostasis"/>
    <property type="evidence" value="ECO:0007669"/>
    <property type="project" value="UniProtKB-UniRule"/>
</dbReference>
<organism evidence="12">
    <name type="scientific">Phallusia mammillata</name>
    <dbReference type="NCBI Taxonomy" id="59560"/>
    <lineage>
        <taxon>Eukaryota</taxon>
        <taxon>Metazoa</taxon>
        <taxon>Chordata</taxon>
        <taxon>Tunicata</taxon>
        <taxon>Ascidiacea</taxon>
        <taxon>Phlebobranchia</taxon>
        <taxon>Ascidiidae</taxon>
        <taxon>Phallusia</taxon>
    </lineage>
</organism>
<gene>
    <name evidence="12" type="primary">Sco2</name>
</gene>
<evidence type="ECO:0000256" key="5">
    <source>
        <dbReference type="ARBA" id="ARBA00023008"/>
    </source>
</evidence>
<feature type="binding site" evidence="9">
    <location>
        <position position="185"/>
    </location>
    <ligand>
        <name>Cu cation</name>
        <dbReference type="ChEBI" id="CHEBI:23378"/>
    </ligand>
</feature>
<dbReference type="PIRSF" id="PIRSF037736">
    <property type="entry name" value="SCO1"/>
    <property type="match status" value="1"/>
</dbReference>
<keyword evidence="8" id="KW-0143">Chaperone</keyword>
<dbReference type="CDD" id="cd02968">
    <property type="entry name" value="SCO"/>
    <property type="match status" value="1"/>
</dbReference>
<sequence length="315" mass="35964">MRALVHRLTQRFIAQENFAQVSTRFLSNSSTIFIPSYKQIAKTNNAAGPCLLCIQKRHLQVTLSSWQNSKTPNEEKDVKSGSDKKLFEEIDSKAEKETKQTTVPLMKRLAFVSAAFAVWLAVYYHSTQVKKDNKIKERESQLSKVDIGADDYSLTDHTGKQVSKKDFIGQWLLLYFGFTHCPDICPEELEKMAEIIDIIDGDKTIPNLLPLFITVDPERDTPEAIEKYVKEFHPKFVGLTGSKEDIKQATKAFRVYFSAGPKDEDNDYIVDHTIVMYLMNPQGNFVDYYGSRSVEKESIASGIKKNMLNYRKLHG</sequence>
<evidence type="ECO:0000256" key="2">
    <source>
        <dbReference type="ARBA" id="ARBA00010996"/>
    </source>
</evidence>
<dbReference type="GO" id="GO:0005743">
    <property type="term" value="C:mitochondrial inner membrane"/>
    <property type="evidence" value="ECO:0007669"/>
    <property type="project" value="UniProtKB-SubCell"/>
</dbReference>
<protein>
    <submittedName>
        <fullName evidence="12">Protein SCO2 homolog, mitochondrial</fullName>
    </submittedName>
</protein>
<evidence type="ECO:0000259" key="11">
    <source>
        <dbReference type="PROSITE" id="PS51352"/>
    </source>
</evidence>
<dbReference type="SUPFAM" id="SSF52833">
    <property type="entry name" value="Thioredoxin-like"/>
    <property type="match status" value="1"/>
</dbReference>
<proteinExistence type="evidence at transcript level"/>
<evidence type="ECO:0000256" key="10">
    <source>
        <dbReference type="PIRSR" id="PIRSR603782-2"/>
    </source>
</evidence>
<dbReference type="EMBL" id="LR790037">
    <property type="protein sequence ID" value="CAB3265899.1"/>
    <property type="molecule type" value="mRNA"/>
</dbReference>
<dbReference type="GO" id="GO:0033617">
    <property type="term" value="P:mitochondrial respiratory chain complex IV assembly"/>
    <property type="evidence" value="ECO:0007669"/>
    <property type="project" value="TreeGrafter"/>
</dbReference>
<feature type="binding site" evidence="9">
    <location>
        <position position="181"/>
    </location>
    <ligand>
        <name>Cu cation</name>
        <dbReference type="ChEBI" id="CHEBI:23378"/>
    </ligand>
</feature>
<keyword evidence="3 8" id="KW-0479">Metal-binding</keyword>
<comment type="function">
    <text evidence="8">Copper metallochaperone essential for the synthesis and maturation of cytochrome c oxidase subunit II (MT-CO2/COX2) by facilitating the incorporation of copper into the Cu(A) site of MT-CO2/COX2.</text>
</comment>
<keyword evidence="6 8" id="KW-0496">Mitochondrion</keyword>
<dbReference type="InterPro" id="IPR003782">
    <property type="entry name" value="SCO1/SenC"/>
</dbReference>